<sequence length="43" mass="4805">MHHPHPRAHDDTTVLLQPRPTSLSSLEDPLLTARPSLIDLGRL</sequence>
<evidence type="ECO:0000313" key="2">
    <source>
        <dbReference type="EMBL" id="AKT37782.1"/>
    </source>
</evidence>
<evidence type="ECO:0000313" key="3">
    <source>
        <dbReference type="Proteomes" id="UP000067626"/>
    </source>
</evidence>
<evidence type="ECO:0000256" key="1">
    <source>
        <dbReference type="SAM" id="MobiDB-lite"/>
    </source>
</evidence>
<protein>
    <submittedName>
        <fullName evidence="2">Uncharacterized protein</fullName>
    </submittedName>
</protein>
<dbReference type="AlphaFoldDB" id="A0A0K1EAS7"/>
<dbReference type="EMBL" id="CP012159">
    <property type="protein sequence ID" value="AKT37782.1"/>
    <property type="molecule type" value="Genomic_DNA"/>
</dbReference>
<name>A0A0K1EAS7_CHOCO</name>
<dbReference type="Proteomes" id="UP000067626">
    <property type="component" value="Chromosome"/>
</dbReference>
<accession>A0A0K1EAS7</accession>
<dbReference type="KEGG" id="ccro:CMC5_019240"/>
<gene>
    <name evidence="2" type="ORF">CMC5_019240</name>
</gene>
<organism evidence="2 3">
    <name type="scientific">Chondromyces crocatus</name>
    <dbReference type="NCBI Taxonomy" id="52"/>
    <lineage>
        <taxon>Bacteria</taxon>
        <taxon>Pseudomonadati</taxon>
        <taxon>Myxococcota</taxon>
        <taxon>Polyangia</taxon>
        <taxon>Polyangiales</taxon>
        <taxon>Polyangiaceae</taxon>
        <taxon>Chondromyces</taxon>
    </lineage>
</organism>
<feature type="region of interest" description="Disordered" evidence="1">
    <location>
        <begin position="1"/>
        <end position="28"/>
    </location>
</feature>
<proteinExistence type="predicted"/>
<reference evidence="2 3" key="1">
    <citation type="submission" date="2015-07" db="EMBL/GenBank/DDBJ databases">
        <title>Genome analysis of myxobacterium Chondromyces crocatus Cm c5 reveals a high potential for natural compound synthesis and the genetic basis for the loss of fruiting body formation.</title>
        <authorList>
            <person name="Zaburannyi N."/>
            <person name="Bunk B."/>
            <person name="Maier J."/>
            <person name="Overmann J."/>
            <person name="Mueller R."/>
        </authorList>
    </citation>
    <scope>NUCLEOTIDE SEQUENCE [LARGE SCALE GENOMIC DNA]</scope>
    <source>
        <strain evidence="2 3">Cm c5</strain>
    </source>
</reference>
<keyword evidence="3" id="KW-1185">Reference proteome</keyword>